<keyword evidence="12" id="KW-0472">Membrane</keyword>
<dbReference type="AlphaFoldDB" id="A0A060T598"/>
<reference evidence="16" key="2">
    <citation type="submission" date="2014-06" db="EMBL/GenBank/DDBJ databases">
        <title>The complete genome of Blastobotrys (Arxula) adeninivorans LS3 - a yeast of biotechnological interest.</title>
        <authorList>
            <person name="Kunze G."/>
            <person name="Gaillardin C."/>
            <person name="Czernicka M."/>
            <person name="Durrens P."/>
            <person name="Martin T."/>
            <person name="Boer E."/>
            <person name="Gabaldon T."/>
            <person name="Cruz J."/>
            <person name="Talla E."/>
            <person name="Marck C."/>
            <person name="Goffeau A."/>
            <person name="Barbe V."/>
            <person name="Baret P."/>
            <person name="Baronian K."/>
            <person name="Beier S."/>
            <person name="Bleykasten C."/>
            <person name="Bode R."/>
            <person name="Casaregola S."/>
            <person name="Despons L."/>
            <person name="Fairhead C."/>
            <person name="Giersberg M."/>
            <person name="Gierski P."/>
            <person name="Hahnel U."/>
            <person name="Hartmann A."/>
            <person name="Jankowska D."/>
            <person name="Jubin C."/>
            <person name="Jung P."/>
            <person name="Lafontaine I."/>
            <person name="Leh-Louis V."/>
            <person name="Lemaire M."/>
            <person name="Marcet-Houben M."/>
            <person name="Mascher M."/>
            <person name="Morel G."/>
            <person name="Richard G.-F."/>
            <person name="Riechen J."/>
            <person name="Sacerdot C."/>
            <person name="Sarkar A."/>
            <person name="Savel G."/>
            <person name="Schacherer J."/>
            <person name="Sherman D."/>
            <person name="Straub M.-L."/>
            <person name="Stein N."/>
            <person name="Thierry A."/>
            <person name="Trautwein-Schult A."/>
            <person name="Westhof E."/>
            <person name="Worch S."/>
            <person name="Dujon B."/>
            <person name="Souciet J.-L."/>
            <person name="Wincker P."/>
            <person name="Scholz U."/>
            <person name="Neuveglise N."/>
        </authorList>
    </citation>
    <scope>NUCLEOTIDE SEQUENCE</scope>
    <source>
        <strain evidence="16">LS3</strain>
    </source>
</reference>
<proteinExistence type="inferred from homology"/>
<dbReference type="FunFam" id="3.40.50.1000:FF:000019">
    <property type="entry name" value="Mitochondrial import inner membrane translocase subunit TIM50"/>
    <property type="match status" value="1"/>
</dbReference>
<comment type="subunit">
    <text evidence="13">Component of the TIM23 complex.</text>
</comment>
<protein>
    <recommendedName>
        <fullName evidence="3 13">Mitochondrial import inner membrane translocase subunit TIM50</fullName>
    </recommendedName>
</protein>
<evidence type="ECO:0000256" key="14">
    <source>
        <dbReference type="SAM" id="MobiDB-lite"/>
    </source>
</evidence>
<keyword evidence="11 13" id="KW-0496">Mitochondrion</keyword>
<comment type="function">
    <text evidence="13">Essential component of the TIM23 complex, a complex that mediates the translocation of transit peptide-containing proteins across the mitochondrial inner membrane.</text>
</comment>
<dbReference type="GO" id="GO:0005744">
    <property type="term" value="C:TIM23 mitochondrial import inner membrane translocase complex"/>
    <property type="evidence" value="ECO:0007669"/>
    <property type="project" value="UniProtKB-UniRule"/>
</dbReference>
<dbReference type="SUPFAM" id="SSF56784">
    <property type="entry name" value="HAD-like"/>
    <property type="match status" value="1"/>
</dbReference>
<evidence type="ECO:0000256" key="1">
    <source>
        <dbReference type="ARBA" id="ARBA00004434"/>
    </source>
</evidence>
<dbReference type="Pfam" id="PF03031">
    <property type="entry name" value="NIF"/>
    <property type="match status" value="1"/>
</dbReference>
<evidence type="ECO:0000256" key="12">
    <source>
        <dbReference type="ARBA" id="ARBA00023136"/>
    </source>
</evidence>
<gene>
    <name evidence="16" type="ORF">GNLVRS02_ARAD1C03916g</name>
</gene>
<dbReference type="InterPro" id="IPR023214">
    <property type="entry name" value="HAD_sf"/>
</dbReference>
<dbReference type="SMART" id="SM00577">
    <property type="entry name" value="CPDc"/>
    <property type="match status" value="1"/>
</dbReference>
<feature type="domain" description="FCP1 homology" evidence="15">
    <location>
        <begin position="204"/>
        <end position="348"/>
    </location>
</feature>
<keyword evidence="7 13" id="KW-0653">Protein transport</keyword>
<dbReference type="EMBL" id="HG937693">
    <property type="protein sequence ID" value="CDP34067.1"/>
    <property type="molecule type" value="Genomic_DNA"/>
</dbReference>
<reference evidence="16" key="1">
    <citation type="submission" date="2014-02" db="EMBL/GenBank/DDBJ databases">
        <authorList>
            <person name="Genoscope - CEA"/>
        </authorList>
    </citation>
    <scope>NUCLEOTIDE SEQUENCE</scope>
    <source>
        <strain evidence="16">LS3</strain>
    </source>
</reference>
<keyword evidence="5" id="KW-0812">Transmembrane</keyword>
<evidence type="ECO:0000256" key="9">
    <source>
        <dbReference type="ARBA" id="ARBA00022989"/>
    </source>
</evidence>
<dbReference type="GO" id="GO:0015031">
    <property type="term" value="P:protein transport"/>
    <property type="evidence" value="ECO:0007669"/>
    <property type="project" value="UniProtKB-KW"/>
</dbReference>
<keyword evidence="9" id="KW-1133">Transmembrane helix</keyword>
<keyword evidence="4 13" id="KW-0813">Transport</keyword>
<evidence type="ECO:0000256" key="2">
    <source>
        <dbReference type="ARBA" id="ARBA00006344"/>
    </source>
</evidence>
<name>A0A060T598_BLAAD</name>
<evidence type="ECO:0000256" key="8">
    <source>
        <dbReference type="ARBA" id="ARBA00022946"/>
    </source>
</evidence>
<evidence type="ECO:0000259" key="15">
    <source>
        <dbReference type="PROSITE" id="PS50969"/>
    </source>
</evidence>
<sequence>MVLPALRLATSVARARMVTRVARPVPAMAMRFYSEKKDDAKKQAPKSLLTDDILEKAGMEVPKDQANGSASAAEGQTEAVKDGAEGANEAQANGEEEFAGASEEQKQRWKGTAKKSTYKSSTDIKREKRSNLFYVGMLGAVVGGALYLGRDWDDEKEMERHKDVPNGYDPSSIYGRMKARFNDVFFQFNEPVFEKLLHDPLPEPYGRPLTLVLGLEDLLVHSEWTREHGWRTAKRPGLDYFLGYLSQYYEIVIFSSAYMSYSEKVVEKLDPYRATITQALFREATRYQDGKIIKDMSNLNRDLSKVILVDTNPDAWSLQPDNAVAMDPWLGDAKDKDLVRLIPFLEWVATQPVKDVRPILKSFQGTNVPAEYARREAIARAQFEKEWREQQKGGDWAASFLGIKPQVPPTPKMPQDYIREQGQKGYEEFRKYIQEHGAKLLEEEKKREKEIVNEHQFTLNKVVTKGMPNAEEIAALQAQKEKEKQSATNTQ</sequence>
<feature type="region of interest" description="Disordered" evidence="14">
    <location>
        <begin position="56"/>
        <end position="122"/>
    </location>
</feature>
<keyword evidence="10 13" id="KW-0811">Translocation</keyword>
<evidence type="ECO:0000256" key="3">
    <source>
        <dbReference type="ARBA" id="ARBA00020799"/>
    </source>
</evidence>
<feature type="compositionally biased region" description="Basic residues" evidence="14">
    <location>
        <begin position="108"/>
        <end position="117"/>
    </location>
</feature>
<evidence type="ECO:0000256" key="5">
    <source>
        <dbReference type="ARBA" id="ARBA00022692"/>
    </source>
</evidence>
<keyword evidence="6" id="KW-0999">Mitochondrion inner membrane</keyword>
<organism evidence="16">
    <name type="scientific">Blastobotrys adeninivorans</name>
    <name type="common">Yeast</name>
    <name type="synonym">Arxula adeninivorans</name>
    <dbReference type="NCBI Taxonomy" id="409370"/>
    <lineage>
        <taxon>Eukaryota</taxon>
        <taxon>Fungi</taxon>
        <taxon>Dikarya</taxon>
        <taxon>Ascomycota</taxon>
        <taxon>Saccharomycotina</taxon>
        <taxon>Dipodascomycetes</taxon>
        <taxon>Dipodascales</taxon>
        <taxon>Trichomonascaceae</taxon>
        <taxon>Blastobotrys</taxon>
    </lineage>
</organism>
<evidence type="ECO:0000256" key="6">
    <source>
        <dbReference type="ARBA" id="ARBA00022792"/>
    </source>
</evidence>
<comment type="subcellular location">
    <subcellularLocation>
        <location evidence="1 13">Mitochondrion inner membrane</location>
        <topology evidence="1 13">Single-pass membrane protein</topology>
    </subcellularLocation>
</comment>
<dbReference type="CDD" id="cd07521">
    <property type="entry name" value="HAD_FCP1-like"/>
    <property type="match status" value="1"/>
</dbReference>
<dbReference type="InterPro" id="IPR036412">
    <property type="entry name" value="HAD-like_sf"/>
</dbReference>
<evidence type="ECO:0000313" key="16">
    <source>
        <dbReference type="EMBL" id="CDP34067.1"/>
    </source>
</evidence>
<evidence type="ECO:0000256" key="10">
    <source>
        <dbReference type="ARBA" id="ARBA00023010"/>
    </source>
</evidence>
<dbReference type="PROSITE" id="PS50969">
    <property type="entry name" value="FCP1"/>
    <property type="match status" value="1"/>
</dbReference>
<evidence type="ECO:0000256" key="4">
    <source>
        <dbReference type="ARBA" id="ARBA00022448"/>
    </source>
</evidence>
<comment type="similarity">
    <text evidence="2 13">Belongs to the TIM50 family.</text>
</comment>
<dbReference type="Gene3D" id="3.40.50.1000">
    <property type="entry name" value="HAD superfamily/HAD-like"/>
    <property type="match status" value="1"/>
</dbReference>
<evidence type="ECO:0000256" key="13">
    <source>
        <dbReference type="RuleBase" id="RU365079"/>
    </source>
</evidence>
<dbReference type="InterPro" id="IPR050365">
    <property type="entry name" value="TIM50"/>
</dbReference>
<accession>A0A060T598</accession>
<evidence type="ECO:0000256" key="11">
    <source>
        <dbReference type="ARBA" id="ARBA00023128"/>
    </source>
</evidence>
<keyword evidence="8 13" id="KW-0809">Transit peptide</keyword>
<evidence type="ECO:0000256" key="7">
    <source>
        <dbReference type="ARBA" id="ARBA00022927"/>
    </source>
</evidence>
<dbReference type="PhylomeDB" id="A0A060T598"/>
<dbReference type="InterPro" id="IPR004274">
    <property type="entry name" value="FCP1_dom"/>
</dbReference>
<dbReference type="PANTHER" id="PTHR12210">
    <property type="entry name" value="DULLARD PROTEIN PHOSPHATASE"/>
    <property type="match status" value="1"/>
</dbReference>